<evidence type="ECO:0000313" key="1">
    <source>
        <dbReference type="EMBL" id="MDX8047226.1"/>
    </source>
</evidence>
<proteinExistence type="predicted"/>
<accession>A0ACC6M8B4</accession>
<name>A0ACC6M8B4_9BACI</name>
<comment type="caution">
    <text evidence="1">The sequence shown here is derived from an EMBL/GenBank/DDBJ whole genome shotgun (WGS) entry which is preliminary data.</text>
</comment>
<gene>
    <name evidence="1" type="ORF">SH601_14655</name>
</gene>
<dbReference type="Proteomes" id="UP001277972">
    <property type="component" value="Unassembled WGS sequence"/>
</dbReference>
<organism evidence="1 2">
    <name type="scientific">Gracilibacillus pellucidus</name>
    <dbReference type="NCBI Taxonomy" id="3095368"/>
    <lineage>
        <taxon>Bacteria</taxon>
        <taxon>Bacillati</taxon>
        <taxon>Bacillota</taxon>
        <taxon>Bacilli</taxon>
        <taxon>Bacillales</taxon>
        <taxon>Bacillaceae</taxon>
        <taxon>Gracilibacillus</taxon>
    </lineage>
</organism>
<dbReference type="EMBL" id="JAWZSR010000009">
    <property type="protein sequence ID" value="MDX8047226.1"/>
    <property type="molecule type" value="Genomic_DNA"/>
</dbReference>
<sequence length="266" mass="29871">MTTCPKCGTEQEEGNFCEACGAPLQTTTEHAAADGPAPQAEAASTKASETFEKVKAESEQYWNYFLTRLKKPSIALRDGEHALSGAIITSILLPLLVAIFLYVVANNMWKEQDFGFMDMGSLPFFSIVSRLFFIAVLFFFTGLLANFITLKITKNTISVKTLYIRYAGLLVPFVAIFAVFTLLALVGVISINLNYPEDTLLMFSLFVILLSTAIYINPIIHAFYHLQQHKQNYYFTLLTLLFNIIIIVILVRMFVSEMIDSLENLL</sequence>
<evidence type="ECO:0000313" key="2">
    <source>
        <dbReference type="Proteomes" id="UP001277972"/>
    </source>
</evidence>
<reference evidence="1" key="1">
    <citation type="submission" date="2023-11" db="EMBL/GenBank/DDBJ databases">
        <title>Gracilibacillus pellucida a moderately halophilic bacterium isolated from saline soil in Xinjiang province.</title>
        <authorList>
            <person name="Zhang Z."/>
            <person name="Tan F."/>
            <person name="Wang Y."/>
            <person name="Xia M."/>
        </authorList>
    </citation>
    <scope>NUCLEOTIDE SEQUENCE</scope>
    <source>
        <strain evidence="1">S3-1-1</strain>
    </source>
</reference>
<protein>
    <submittedName>
        <fullName evidence="1">Zinc ribbon domain-containing protein</fullName>
    </submittedName>
</protein>
<keyword evidence="2" id="KW-1185">Reference proteome</keyword>